<dbReference type="Proteomes" id="UP000216825">
    <property type="component" value="Chromosome"/>
</dbReference>
<feature type="compositionally biased region" description="Low complexity" evidence="1">
    <location>
        <begin position="232"/>
        <end position="243"/>
    </location>
</feature>
<dbReference type="RefSeq" id="WP_258924136.1">
    <property type="nucleotide sequence ID" value="NZ_CP059343.1"/>
</dbReference>
<reference evidence="2" key="2">
    <citation type="submission" date="2020-07" db="EMBL/GenBank/DDBJ databases">
        <title>Genome of starter culture bacteria Kocuria salsicia reveals its technological properties and safety for usage in meat industry.</title>
        <authorList>
            <person name="Michael M."/>
            <person name="Konstantin K."/>
            <person name="Evgenii K."/>
            <person name="Galina S."/>
            <person name="Oksana K."/>
            <person name="Andrei L."/>
        </authorList>
    </citation>
    <scope>NUCLEOTIDE SEQUENCE [LARGE SCALE GENOMIC DNA]</scope>
    <source>
        <strain evidence="2">80</strain>
    </source>
</reference>
<feature type="compositionally biased region" description="Low complexity" evidence="1">
    <location>
        <begin position="10"/>
        <end position="23"/>
    </location>
</feature>
<feature type="region of interest" description="Disordered" evidence="1">
    <location>
        <begin position="1"/>
        <end position="25"/>
    </location>
</feature>
<dbReference type="AlphaFoldDB" id="A0A7D7L0B3"/>
<gene>
    <name evidence="2" type="ORF">CIB50_0002292</name>
</gene>
<proteinExistence type="predicted"/>
<protein>
    <recommendedName>
        <fullName evidence="4">THIF-type NAD/FAD binding fold domain-containing protein</fullName>
    </recommendedName>
</protein>
<evidence type="ECO:0000313" key="2">
    <source>
        <dbReference type="EMBL" id="QMS57545.1"/>
    </source>
</evidence>
<evidence type="ECO:0000313" key="3">
    <source>
        <dbReference type="Proteomes" id="UP000216825"/>
    </source>
</evidence>
<name>A0A7D7L0B3_KOCVA</name>
<accession>A0A7D7L0B3</accession>
<evidence type="ECO:0000256" key="1">
    <source>
        <dbReference type="SAM" id="MobiDB-lite"/>
    </source>
</evidence>
<dbReference type="KEGG" id="kvr:CIB50_0002292"/>
<evidence type="ECO:0008006" key="4">
    <source>
        <dbReference type="Google" id="ProtNLM"/>
    </source>
</evidence>
<reference evidence="2" key="1">
    <citation type="submission" date="2017-08" db="EMBL/GenBank/DDBJ databases">
        <authorList>
            <person name="Minaev M."/>
            <person name="Kurbakov K.A."/>
            <person name="Solodovnikova G.I."/>
            <person name="Kuznetsova O.A."/>
            <person name="Lisitsyn A.B."/>
        </authorList>
    </citation>
    <scope>NUCLEOTIDE SEQUENCE</scope>
    <source>
        <strain evidence="2">80</strain>
    </source>
</reference>
<feature type="region of interest" description="Disordered" evidence="1">
    <location>
        <begin position="232"/>
        <end position="253"/>
    </location>
</feature>
<organism evidence="2 3">
    <name type="scientific">Kocuria varians</name>
    <name type="common">Micrococcus varians</name>
    <dbReference type="NCBI Taxonomy" id="1272"/>
    <lineage>
        <taxon>Bacteria</taxon>
        <taxon>Bacillati</taxon>
        <taxon>Actinomycetota</taxon>
        <taxon>Actinomycetes</taxon>
        <taxon>Micrococcales</taxon>
        <taxon>Micrococcaceae</taxon>
        <taxon>Kocuria</taxon>
    </lineage>
</organism>
<keyword evidence="3" id="KW-1185">Reference proteome</keyword>
<sequence length="271" mass="28319">MTQRTSTVRATSASPPGSLAGPGPSVPRADEVRVLLAGLDPLAAAVALALADAGVCLFDVNDRSRVLALDALDGPYPAQTEGLPRELAMRAMLRRRSPRCVPLTAPELFPSAAVGGAVAVHAWSVAGDLLADLREPPVPDVDGHLPTLTVLTDGACVVRWPVTDWAHRPCRSCVTGAARHARAFVREHPLIAAAPALSERAQPFRRVTRTVVAGEIAGLLLSLALDFDDAAGPGDPAADQGPAEPTLHHGLRRIPLPPEPGCLCSLSFMDP</sequence>
<dbReference type="EMBL" id="CP059343">
    <property type="protein sequence ID" value="QMS57545.1"/>
    <property type="molecule type" value="Genomic_DNA"/>
</dbReference>